<evidence type="ECO:0000256" key="2">
    <source>
        <dbReference type="ARBA" id="ARBA00022448"/>
    </source>
</evidence>
<evidence type="ECO:0000256" key="4">
    <source>
        <dbReference type="ARBA" id="ARBA00022989"/>
    </source>
</evidence>
<sequence>MVLWFLTFIGRVNIANAKVQALELGQGLINNYGGIITMRLFVGQSEAGLVPGTVTLLSNYYLRYYLQWQMSLLVVTNALASSFGGLLAYAIIGMDGDLGRKSWRWVFIIEGAVTGVAVLLGMLLIVDWPEKKKFLNDLELKLIRHLISIIGLGVLLTPQDWTVTPSIRYTAIYFVSIGSYISLPILWVLLANNVSGVYKTTFASSVQIGLGSVDNLGDNHPLFLLTY</sequence>
<evidence type="ECO:0000313" key="9">
    <source>
        <dbReference type="Proteomes" id="UP000566819"/>
    </source>
</evidence>
<dbReference type="GO" id="GO:0022857">
    <property type="term" value="F:transmembrane transporter activity"/>
    <property type="evidence" value="ECO:0007669"/>
    <property type="project" value="InterPro"/>
</dbReference>
<reference evidence="8 9" key="1">
    <citation type="submission" date="2020-03" db="EMBL/GenBank/DDBJ databases">
        <title>Draft Genome Sequence of Cudoniella acicularis.</title>
        <authorList>
            <person name="Buettner E."/>
            <person name="Kellner H."/>
        </authorList>
    </citation>
    <scope>NUCLEOTIDE SEQUENCE [LARGE SCALE GENOMIC DNA]</scope>
    <source>
        <strain evidence="8 9">DSM 108380</strain>
    </source>
</reference>
<evidence type="ECO:0000313" key="8">
    <source>
        <dbReference type="EMBL" id="KAF4627344.1"/>
    </source>
</evidence>
<name>A0A8H4W184_9HELO</name>
<dbReference type="Proteomes" id="UP000566819">
    <property type="component" value="Unassembled WGS sequence"/>
</dbReference>
<dbReference type="PANTHER" id="PTHR43791">
    <property type="entry name" value="PERMEASE-RELATED"/>
    <property type="match status" value="1"/>
</dbReference>
<proteinExistence type="predicted"/>
<evidence type="ECO:0000256" key="1">
    <source>
        <dbReference type="ARBA" id="ARBA00004141"/>
    </source>
</evidence>
<keyword evidence="4 6" id="KW-1133">Transmembrane helix</keyword>
<evidence type="ECO:0000256" key="5">
    <source>
        <dbReference type="ARBA" id="ARBA00023136"/>
    </source>
</evidence>
<keyword evidence="3 6" id="KW-0812">Transmembrane</keyword>
<comment type="caution">
    <text evidence="8">The sequence shown here is derived from an EMBL/GenBank/DDBJ whole genome shotgun (WGS) entry which is preliminary data.</text>
</comment>
<dbReference type="GO" id="GO:0016020">
    <property type="term" value="C:membrane"/>
    <property type="evidence" value="ECO:0007669"/>
    <property type="project" value="UniProtKB-SubCell"/>
</dbReference>
<dbReference type="AlphaFoldDB" id="A0A8H4W184"/>
<evidence type="ECO:0008006" key="10">
    <source>
        <dbReference type="Google" id="ProtNLM"/>
    </source>
</evidence>
<feature type="transmembrane region" description="Helical" evidence="6">
    <location>
        <begin position="74"/>
        <end position="92"/>
    </location>
</feature>
<gene>
    <name evidence="8" type="ORF">G7Y89_g10814</name>
</gene>
<keyword evidence="9" id="KW-1185">Reference proteome</keyword>
<accession>A0A8H4W184</accession>
<dbReference type="PANTHER" id="PTHR43791:SF52">
    <property type="entry name" value="TRANSPORTER, PUTATIVE (AFU_ORTHOLOGUE AFUA_1G11820)-RELATED"/>
    <property type="match status" value="1"/>
</dbReference>
<keyword evidence="5 6" id="KW-0472">Membrane</keyword>
<feature type="chain" id="PRO_5034361851" description="Major facilitator superfamily (MFS) profile domain-containing protein" evidence="7">
    <location>
        <begin position="18"/>
        <end position="227"/>
    </location>
</feature>
<feature type="transmembrane region" description="Helical" evidence="6">
    <location>
        <begin position="138"/>
        <end position="157"/>
    </location>
</feature>
<organism evidence="8 9">
    <name type="scientific">Cudoniella acicularis</name>
    <dbReference type="NCBI Taxonomy" id="354080"/>
    <lineage>
        <taxon>Eukaryota</taxon>
        <taxon>Fungi</taxon>
        <taxon>Dikarya</taxon>
        <taxon>Ascomycota</taxon>
        <taxon>Pezizomycotina</taxon>
        <taxon>Leotiomycetes</taxon>
        <taxon>Helotiales</taxon>
        <taxon>Tricladiaceae</taxon>
        <taxon>Cudoniella</taxon>
    </lineage>
</organism>
<dbReference type="Pfam" id="PF07690">
    <property type="entry name" value="MFS_1"/>
    <property type="match status" value="1"/>
</dbReference>
<comment type="subcellular location">
    <subcellularLocation>
        <location evidence="1">Membrane</location>
        <topology evidence="1">Multi-pass membrane protein</topology>
    </subcellularLocation>
</comment>
<dbReference type="InterPro" id="IPR011701">
    <property type="entry name" value="MFS"/>
</dbReference>
<dbReference type="SUPFAM" id="SSF103473">
    <property type="entry name" value="MFS general substrate transporter"/>
    <property type="match status" value="1"/>
</dbReference>
<keyword evidence="2" id="KW-0813">Transport</keyword>
<dbReference type="InterPro" id="IPR036259">
    <property type="entry name" value="MFS_trans_sf"/>
</dbReference>
<evidence type="ECO:0000256" key="3">
    <source>
        <dbReference type="ARBA" id="ARBA00022692"/>
    </source>
</evidence>
<feature type="transmembrane region" description="Helical" evidence="6">
    <location>
        <begin position="104"/>
        <end position="126"/>
    </location>
</feature>
<feature type="transmembrane region" description="Helical" evidence="6">
    <location>
        <begin position="169"/>
        <end position="190"/>
    </location>
</feature>
<protein>
    <recommendedName>
        <fullName evidence="10">Major facilitator superfamily (MFS) profile domain-containing protein</fullName>
    </recommendedName>
</protein>
<evidence type="ECO:0000256" key="6">
    <source>
        <dbReference type="SAM" id="Phobius"/>
    </source>
</evidence>
<evidence type="ECO:0000256" key="7">
    <source>
        <dbReference type="SAM" id="SignalP"/>
    </source>
</evidence>
<keyword evidence="7" id="KW-0732">Signal</keyword>
<dbReference type="Gene3D" id="1.20.1250.20">
    <property type="entry name" value="MFS general substrate transporter like domains"/>
    <property type="match status" value="1"/>
</dbReference>
<dbReference type="OrthoDB" id="19923at2759"/>
<feature type="signal peptide" evidence="7">
    <location>
        <begin position="1"/>
        <end position="17"/>
    </location>
</feature>
<dbReference type="EMBL" id="JAAMPI010000984">
    <property type="protein sequence ID" value="KAF4627344.1"/>
    <property type="molecule type" value="Genomic_DNA"/>
</dbReference>